<keyword evidence="2" id="KW-0813">Transport</keyword>
<dbReference type="GO" id="GO:0055085">
    <property type="term" value="P:transmembrane transport"/>
    <property type="evidence" value="ECO:0007669"/>
    <property type="project" value="UniProtKB-ARBA"/>
</dbReference>
<gene>
    <name evidence="6" type="ORF">D9V41_11280</name>
</gene>
<keyword evidence="3" id="KW-0547">Nucleotide-binding</keyword>
<dbReference type="SUPFAM" id="SSF52540">
    <property type="entry name" value="P-loop containing nucleoside triphosphate hydrolases"/>
    <property type="match status" value="1"/>
</dbReference>
<protein>
    <submittedName>
        <fullName evidence="6">ABC transporter ATP-binding protein</fullName>
    </submittedName>
</protein>
<dbReference type="InterPro" id="IPR003593">
    <property type="entry name" value="AAA+_ATPase"/>
</dbReference>
<dbReference type="SMART" id="SM00382">
    <property type="entry name" value="AAA"/>
    <property type="match status" value="1"/>
</dbReference>
<sequence>MEETIDRGGSPSVAPVLSVDDLVIEYHLARGGVLRAVDGVSFEVAPSEIVGIVGESGSGKSSVGMVVAGFTRAAGGRLVFDGDTTESWPGASTSGRPGIQMIFQDSSTAVNPRMSVARIIAEAIARGGRITREHLDQSVGYLEKVGLDTALADRKPRELSGGQKQRVAIARALAANPSVLVCDESVSALDVSVRAKILNLLVRIRREENIAIIFISHDLAVVSQLVDRVVVMQNGAVVECGPVREVIDRPQHPYTQKLLNAIPRLERTTVTAQETDPRSTATKEEVS</sequence>
<proteinExistence type="inferred from homology"/>
<reference evidence="6 7" key="1">
    <citation type="submission" date="2018-10" db="EMBL/GenBank/DDBJ databases">
        <title>Aeromicrobium sp. 9W16Y-2 whole genome shotgun sequence.</title>
        <authorList>
            <person name="Li F."/>
        </authorList>
    </citation>
    <scope>NUCLEOTIDE SEQUENCE [LARGE SCALE GENOMIC DNA]</scope>
    <source>
        <strain evidence="6 7">9W16Y-2</strain>
    </source>
</reference>
<dbReference type="GO" id="GO:0016887">
    <property type="term" value="F:ATP hydrolysis activity"/>
    <property type="evidence" value="ECO:0007669"/>
    <property type="project" value="InterPro"/>
</dbReference>
<dbReference type="CDD" id="cd03257">
    <property type="entry name" value="ABC_NikE_OppD_transporters"/>
    <property type="match status" value="1"/>
</dbReference>
<dbReference type="Pfam" id="PF00005">
    <property type="entry name" value="ABC_tran"/>
    <property type="match status" value="1"/>
</dbReference>
<dbReference type="GO" id="GO:0015833">
    <property type="term" value="P:peptide transport"/>
    <property type="evidence" value="ECO:0007669"/>
    <property type="project" value="InterPro"/>
</dbReference>
<accession>A0A3L8PJ22</accession>
<evidence type="ECO:0000259" key="5">
    <source>
        <dbReference type="PROSITE" id="PS50893"/>
    </source>
</evidence>
<dbReference type="AlphaFoldDB" id="A0A3L8PJ22"/>
<evidence type="ECO:0000313" key="7">
    <source>
        <dbReference type="Proteomes" id="UP000282515"/>
    </source>
</evidence>
<dbReference type="GO" id="GO:0005524">
    <property type="term" value="F:ATP binding"/>
    <property type="evidence" value="ECO:0007669"/>
    <property type="project" value="UniProtKB-KW"/>
</dbReference>
<dbReference type="Pfam" id="PF08352">
    <property type="entry name" value="oligo_HPY"/>
    <property type="match status" value="1"/>
</dbReference>
<organism evidence="6 7">
    <name type="scientific">Aeromicrobium phragmitis</name>
    <dbReference type="NCBI Taxonomy" id="2478914"/>
    <lineage>
        <taxon>Bacteria</taxon>
        <taxon>Bacillati</taxon>
        <taxon>Actinomycetota</taxon>
        <taxon>Actinomycetes</taxon>
        <taxon>Propionibacteriales</taxon>
        <taxon>Nocardioidaceae</taxon>
        <taxon>Aeromicrobium</taxon>
    </lineage>
</organism>
<dbReference type="PROSITE" id="PS00211">
    <property type="entry name" value="ABC_TRANSPORTER_1"/>
    <property type="match status" value="1"/>
</dbReference>
<evidence type="ECO:0000256" key="1">
    <source>
        <dbReference type="ARBA" id="ARBA00005417"/>
    </source>
</evidence>
<dbReference type="PROSITE" id="PS50893">
    <property type="entry name" value="ABC_TRANSPORTER_2"/>
    <property type="match status" value="1"/>
</dbReference>
<dbReference type="RefSeq" id="WP_121794675.1">
    <property type="nucleotide sequence ID" value="NZ_RDBF01000008.1"/>
</dbReference>
<dbReference type="PANTHER" id="PTHR43776">
    <property type="entry name" value="TRANSPORT ATP-BINDING PROTEIN"/>
    <property type="match status" value="1"/>
</dbReference>
<keyword evidence="7" id="KW-1185">Reference proteome</keyword>
<dbReference type="EMBL" id="RDBF01000008">
    <property type="protein sequence ID" value="RLV55335.1"/>
    <property type="molecule type" value="Genomic_DNA"/>
</dbReference>
<evidence type="ECO:0000256" key="4">
    <source>
        <dbReference type="ARBA" id="ARBA00022840"/>
    </source>
</evidence>
<feature type="domain" description="ABC transporter" evidence="5">
    <location>
        <begin position="17"/>
        <end position="259"/>
    </location>
</feature>
<evidence type="ECO:0000256" key="3">
    <source>
        <dbReference type="ARBA" id="ARBA00022741"/>
    </source>
</evidence>
<dbReference type="InterPro" id="IPR017871">
    <property type="entry name" value="ABC_transporter-like_CS"/>
</dbReference>
<dbReference type="Proteomes" id="UP000282515">
    <property type="component" value="Unassembled WGS sequence"/>
</dbReference>
<dbReference type="InterPro" id="IPR013563">
    <property type="entry name" value="Oligopep_ABC_C"/>
</dbReference>
<comment type="caution">
    <text evidence="6">The sequence shown here is derived from an EMBL/GenBank/DDBJ whole genome shotgun (WGS) entry which is preliminary data.</text>
</comment>
<dbReference type="InterPro" id="IPR027417">
    <property type="entry name" value="P-loop_NTPase"/>
</dbReference>
<dbReference type="InterPro" id="IPR050319">
    <property type="entry name" value="ABC_transp_ATP-bind"/>
</dbReference>
<dbReference type="OrthoDB" id="5357528at2"/>
<dbReference type="InterPro" id="IPR003439">
    <property type="entry name" value="ABC_transporter-like_ATP-bd"/>
</dbReference>
<name>A0A3L8PJ22_9ACTN</name>
<dbReference type="PANTHER" id="PTHR43776:SF7">
    <property type="entry name" value="D,D-DIPEPTIDE TRANSPORT ATP-BINDING PROTEIN DDPF-RELATED"/>
    <property type="match status" value="1"/>
</dbReference>
<keyword evidence="4 6" id="KW-0067">ATP-binding</keyword>
<evidence type="ECO:0000313" key="6">
    <source>
        <dbReference type="EMBL" id="RLV55335.1"/>
    </source>
</evidence>
<evidence type="ECO:0000256" key="2">
    <source>
        <dbReference type="ARBA" id="ARBA00022448"/>
    </source>
</evidence>
<comment type="similarity">
    <text evidence="1">Belongs to the ABC transporter superfamily.</text>
</comment>
<dbReference type="Gene3D" id="3.40.50.300">
    <property type="entry name" value="P-loop containing nucleotide triphosphate hydrolases"/>
    <property type="match status" value="1"/>
</dbReference>